<dbReference type="InterPro" id="IPR016208">
    <property type="entry name" value="Ald_Oxase/xanthine_DH-like"/>
</dbReference>
<dbReference type="InterPro" id="IPR008274">
    <property type="entry name" value="AldOxase/xan_DH_MoCoBD1"/>
</dbReference>
<dbReference type="EC" id="1.2.99.2" evidence="4"/>
<keyword evidence="2 4" id="KW-0560">Oxidoreductase</keyword>
<dbReference type="SUPFAM" id="SSF56003">
    <property type="entry name" value="Molybdenum cofactor-binding domain"/>
    <property type="match status" value="1"/>
</dbReference>
<dbReference type="Pfam" id="PF20256">
    <property type="entry name" value="MoCoBD_2"/>
    <property type="match status" value="1"/>
</dbReference>
<evidence type="ECO:0000256" key="2">
    <source>
        <dbReference type="ARBA" id="ARBA00023002"/>
    </source>
</evidence>
<dbReference type="AlphaFoldDB" id="A0A0E3ZN87"/>
<dbReference type="GO" id="GO:0005506">
    <property type="term" value="F:iron ion binding"/>
    <property type="evidence" value="ECO:0007669"/>
    <property type="project" value="InterPro"/>
</dbReference>
<gene>
    <name evidence="4" type="ORF">CL55_00016730</name>
</gene>
<dbReference type="Gene3D" id="3.30.365.10">
    <property type="entry name" value="Aldehyde oxidase/xanthine dehydrogenase, molybdopterin binding domain"/>
    <property type="match status" value="4"/>
</dbReference>
<dbReference type="OrthoDB" id="221297at2"/>
<accession>A0A0E3ZN87</accession>
<dbReference type="PANTHER" id="PTHR11908">
    <property type="entry name" value="XANTHINE DEHYDROGENASE"/>
    <property type="match status" value="1"/>
</dbReference>
<dbReference type="KEGG" id="pdq:CL55_00016730"/>
<dbReference type="PANTHER" id="PTHR11908:SF132">
    <property type="entry name" value="ALDEHYDE OXIDASE 1-RELATED"/>
    <property type="match status" value="1"/>
</dbReference>
<reference evidence="4 5" key="1">
    <citation type="submission" date="2014-03" db="EMBL/GenBank/DDBJ databases">
        <title>Genome of Polynucleobacter strain MWH-MoK4.</title>
        <authorList>
            <person name="Hahn M.W."/>
        </authorList>
    </citation>
    <scope>NUCLEOTIDE SEQUENCE [LARGE SCALE GENOMIC DNA]</scope>
    <source>
        <strain evidence="4 5">MWH-MoK4</strain>
    </source>
</reference>
<dbReference type="Proteomes" id="UP000061135">
    <property type="component" value="Chromosome"/>
</dbReference>
<dbReference type="SMART" id="SM01008">
    <property type="entry name" value="Ald_Xan_dh_C"/>
    <property type="match status" value="1"/>
</dbReference>
<dbReference type="PATRIC" id="fig|576611.7.peg.1700"/>
<dbReference type="STRING" id="1835254.CL55_00016730"/>
<dbReference type="InterPro" id="IPR046867">
    <property type="entry name" value="AldOxase/xan_DH_MoCoBD2"/>
</dbReference>
<dbReference type="Pfam" id="PF01315">
    <property type="entry name" value="Ald_Xan_dh_C"/>
    <property type="match status" value="1"/>
</dbReference>
<dbReference type="InterPro" id="IPR000674">
    <property type="entry name" value="Ald_Oxase/Xan_DH_a/b"/>
</dbReference>
<evidence type="ECO:0000313" key="4">
    <source>
        <dbReference type="EMBL" id="AKD26006.1"/>
    </source>
</evidence>
<feature type="domain" description="Aldehyde oxidase/xanthine dehydrogenase a/b hammerhead" evidence="3">
    <location>
        <begin position="40"/>
        <end position="154"/>
    </location>
</feature>
<dbReference type="InterPro" id="IPR037165">
    <property type="entry name" value="AldOxase/xan_DH_Mopterin-bd_sf"/>
</dbReference>
<name>A0A0E3ZN87_9BURK</name>
<evidence type="ECO:0000313" key="5">
    <source>
        <dbReference type="Proteomes" id="UP000061135"/>
    </source>
</evidence>
<keyword evidence="1" id="KW-0500">Molybdenum</keyword>
<dbReference type="EMBL" id="CP007501">
    <property type="protein sequence ID" value="AKD26006.1"/>
    <property type="molecule type" value="Genomic_DNA"/>
</dbReference>
<keyword evidence="5" id="KW-1185">Reference proteome</keyword>
<evidence type="ECO:0000259" key="3">
    <source>
        <dbReference type="SMART" id="SM01008"/>
    </source>
</evidence>
<dbReference type="HOGENOM" id="CLU_001681_2_0_4"/>
<dbReference type="Pfam" id="PF02738">
    <property type="entry name" value="MoCoBD_1"/>
    <property type="match status" value="1"/>
</dbReference>
<protein>
    <submittedName>
        <fullName evidence="4">Aerobic-type carbon monoxide dehydrogenase, large subunit CoxL/CutL-like protein</fullName>
        <ecNumber evidence="4">1.2.99.2</ecNumber>
    </submittedName>
</protein>
<dbReference type="Gene3D" id="3.90.1170.50">
    <property type="entry name" value="Aldehyde oxidase/xanthine dehydrogenase, a/b hammerhead"/>
    <property type="match status" value="1"/>
</dbReference>
<dbReference type="GO" id="GO:0016491">
    <property type="term" value="F:oxidoreductase activity"/>
    <property type="evidence" value="ECO:0007669"/>
    <property type="project" value="UniProtKB-KW"/>
</dbReference>
<dbReference type="SUPFAM" id="SSF54665">
    <property type="entry name" value="CO dehydrogenase molybdoprotein N-domain-like"/>
    <property type="match status" value="1"/>
</dbReference>
<dbReference type="InterPro" id="IPR036856">
    <property type="entry name" value="Ald_Oxase/Xan_DH_a/b_sf"/>
</dbReference>
<proteinExistence type="predicted"/>
<organism evidence="4 5">
    <name type="scientific">Polynucleobacter duraquae</name>
    <dbReference type="NCBI Taxonomy" id="1835254"/>
    <lineage>
        <taxon>Bacteria</taxon>
        <taxon>Pseudomonadati</taxon>
        <taxon>Pseudomonadota</taxon>
        <taxon>Betaproteobacteria</taxon>
        <taxon>Burkholderiales</taxon>
        <taxon>Burkholderiaceae</taxon>
        <taxon>Polynucleobacter</taxon>
    </lineage>
</organism>
<evidence type="ECO:0000256" key="1">
    <source>
        <dbReference type="ARBA" id="ARBA00022505"/>
    </source>
</evidence>
<dbReference type="RefSeq" id="WP_082091920.1">
    <property type="nucleotide sequence ID" value="NZ_CP007501.1"/>
</dbReference>
<sequence>MSKVFSSLVHERGYEPVKSGSGERLVGQPVRRTEDARLLCGMGRYVDDIELGDILHMSVYRSDKPYAKVLSINTEEAKALPGVYGVYTWQDIADQVKPAVAFSRMADYQSTVIYPLANGVVRYVGEPIAVILASSRYIAEDALNLLEVTLEPLTIEFDPIKASQPNAPLLHEDLTSNILVKRSFVKGEVDRAFESPHALIEAEFRFHRKTSVAMENRVYLADYEKSRGAIKLYTSSQVPGIIRDALAELLNMSGSQLSVTSPDVGGGFGGKTSLYPEEMIVCALAKKVQKSIKWTGDRLEDLISTSQAFDERIKARLAVDASGNILGLAAEVISDIGAYSIYPWTAGIEPVQIISFMPGPYRVPAYHGSVIAVTTPKAPTGPYRGVGRPTSTFVMERLMNMAAKKLGMDPVELRLKNMVRPEEFPYKTPSGIVWDKSAFTEGLVAAGEAFSYNERREYQSKARAEGRWVGIGVASYAELSGIGSKISASPGMPINTGTDTCIISLDSTGAITAAFGCAAHGQGHETTLAQVVADELGAKIQDIRVITGDSSAVPHGTGSYASRTAVLSSGAGILAAQELKSRMASMAAYLFNTSVEDLRFMNSSIEQLSASNSIDFSKLAKTVYSEMGRIPADHRLELTVTKTYDPIFGTTSSATHMVEVEVDPITFKVDIKRYVIAEDCGQMINPLIVDGQIRGAVAQGIGAALLEEVVYDEVGQVLTASLVDYAIPTALEIPDVKIVHMDIKAPNTLGGFRGVGEGGTIGAPAAIANAVTDALSSFGCEVNELPVTPERIFQLINKN</sequence>